<dbReference type="AlphaFoldDB" id="V6LEZ5"/>
<gene>
    <name evidence="1" type="ORF">SS50377_17262</name>
</gene>
<name>V6LEZ5_9EUKA</name>
<proteinExistence type="predicted"/>
<protein>
    <submittedName>
        <fullName evidence="1">Uncharacterized protein</fullName>
    </submittedName>
</protein>
<accession>V6LEZ5</accession>
<organism evidence="1">
    <name type="scientific">Spironucleus salmonicida</name>
    <dbReference type="NCBI Taxonomy" id="348837"/>
    <lineage>
        <taxon>Eukaryota</taxon>
        <taxon>Metamonada</taxon>
        <taxon>Diplomonadida</taxon>
        <taxon>Hexamitidae</taxon>
        <taxon>Hexamitinae</taxon>
        <taxon>Spironucleus</taxon>
    </lineage>
</organism>
<dbReference type="EMBL" id="KI546146">
    <property type="protein sequence ID" value="EST43105.1"/>
    <property type="molecule type" value="Genomic_DNA"/>
</dbReference>
<reference evidence="1" key="1">
    <citation type="journal article" date="2014" name="PLoS Genet.">
        <title>The Genome of Spironucleus salmonicida Highlights a Fish Pathogen Adapted to Fluctuating Environments.</title>
        <authorList>
            <person name="Xu F."/>
            <person name="Jerlstrom-Hultqvist J."/>
            <person name="Einarsson E."/>
            <person name="Astvaldsson A."/>
            <person name="Svard S.G."/>
            <person name="Andersson J.O."/>
        </authorList>
    </citation>
    <scope>NUCLEOTIDE SEQUENCE</scope>
</reference>
<sequence length="114" mass="13147">MQSIMGCLIYMNTAYPGGEMDNIERKSDTSPDMVTLLYTDMPVQLWEQEWKQQNIPTYFLTNYTEFDEVSKSYLQSAQECFAVTQLLYSYLPVFGLQIDQLVYGCPILTILSSP</sequence>
<evidence type="ECO:0000313" key="1">
    <source>
        <dbReference type="EMBL" id="EST43105.1"/>
    </source>
</evidence>